<keyword evidence="8" id="KW-0833">Ubl conjugation pathway</keyword>
<dbReference type="InterPro" id="IPR036873">
    <property type="entry name" value="Rhodanese-like_dom_sf"/>
</dbReference>
<proteinExistence type="inferred from homology"/>
<evidence type="ECO:0000256" key="1">
    <source>
        <dbReference type="ARBA" id="ARBA00004514"/>
    </source>
</evidence>
<accession>A0A8H3I8S3</accession>
<dbReference type="InterPro" id="IPR035985">
    <property type="entry name" value="Ubiquitin-activating_enz"/>
</dbReference>
<evidence type="ECO:0000256" key="7">
    <source>
        <dbReference type="ARBA" id="ARBA00022741"/>
    </source>
</evidence>
<feature type="binding site" evidence="14">
    <location>
        <position position="238"/>
    </location>
    <ligand>
        <name>Zn(2+)</name>
        <dbReference type="ChEBI" id="CHEBI:29105"/>
    </ligand>
</feature>
<feature type="binding site" evidence="14">
    <location>
        <position position="141"/>
    </location>
    <ligand>
        <name>ATP</name>
        <dbReference type="ChEBI" id="CHEBI:30616"/>
    </ligand>
</feature>
<keyword evidence="15" id="KW-0175">Coiled coil</keyword>
<keyword evidence="10 14" id="KW-0067">ATP-binding</keyword>
<comment type="pathway">
    <text evidence="14">tRNA modification; 5-methoxycarbonylmethyl-2-thiouridine-tRNA biosynthesis.</text>
</comment>
<dbReference type="SMART" id="SM00450">
    <property type="entry name" value="RHOD"/>
    <property type="match status" value="1"/>
</dbReference>
<dbReference type="InterPro" id="IPR001763">
    <property type="entry name" value="Rhodanese-like_dom"/>
</dbReference>
<dbReference type="Proteomes" id="UP000664169">
    <property type="component" value="Unassembled WGS sequence"/>
</dbReference>
<dbReference type="EC" id="2.8.1.11" evidence="14"/>
<dbReference type="PANTHER" id="PTHR10953:SF102">
    <property type="entry name" value="ADENYLYLTRANSFERASE AND SULFURTRANSFERASE MOCS3"/>
    <property type="match status" value="1"/>
</dbReference>
<dbReference type="SUPFAM" id="SSF52821">
    <property type="entry name" value="Rhodanese/Cell cycle control phosphatase"/>
    <property type="match status" value="1"/>
</dbReference>
<keyword evidence="16" id="KW-0812">Transmembrane</keyword>
<evidence type="ECO:0000256" key="14">
    <source>
        <dbReference type="HAMAP-Rule" id="MF_03049"/>
    </source>
</evidence>
<gene>
    <name evidence="14" type="primary">uba4</name>
    <name evidence="14" type="synonym">cnxF</name>
    <name evidence="18" type="ORF">GOMPHAMPRED_001683</name>
</gene>
<dbReference type="GO" id="GO:0046872">
    <property type="term" value="F:metal ion binding"/>
    <property type="evidence" value="ECO:0007669"/>
    <property type="project" value="UniProtKB-KW"/>
</dbReference>
<feature type="active site" description="Glycyl thioester intermediate; for adenylyltransferase activity" evidence="14">
    <location>
        <position position="255"/>
    </location>
</feature>
<feature type="binding site" evidence="14">
    <location>
        <begin position="185"/>
        <end position="186"/>
    </location>
    <ligand>
        <name>ATP</name>
        <dbReference type="ChEBI" id="CHEBI:30616"/>
    </ligand>
</feature>
<name>A0A8H3I8S3_9LECA</name>
<keyword evidence="19" id="KW-1185">Reference proteome</keyword>
<evidence type="ECO:0000313" key="18">
    <source>
        <dbReference type="EMBL" id="CAF9919117.1"/>
    </source>
</evidence>
<evidence type="ECO:0000256" key="12">
    <source>
        <dbReference type="ARBA" id="ARBA00023268"/>
    </source>
</evidence>
<comment type="pathway">
    <text evidence="14">Cofactor biosynthesis; molybdopterin biosynthesis.</text>
</comment>
<dbReference type="UniPathway" id="UPA00344"/>
<keyword evidence="6 14" id="KW-0479">Metal-binding</keyword>
<feature type="binding site" evidence="14">
    <location>
        <position position="335"/>
    </location>
    <ligand>
        <name>Zn(2+)</name>
        <dbReference type="ChEBI" id="CHEBI:29105"/>
    </ligand>
</feature>
<evidence type="ECO:0000256" key="3">
    <source>
        <dbReference type="ARBA" id="ARBA00022679"/>
    </source>
</evidence>
<keyword evidence="16" id="KW-0472">Membrane</keyword>
<comment type="function">
    <text evidence="13">Plays a central role in 2-thiolation of mcm(5)S(2)U at tRNA wobble positions of cytosolic tRNA(Lys), tRNA(Glu) and tRNA(Gln). Also essential during biosynthesis of the molybdenum cofactor. Acts by mediating the C-terminal thiocarboxylation of sulfur carriers urm1 and mocs2a. Its N-terminus first activates urm1 and mocs2a as acyl-adenylates (-COAMP), then the persulfide sulfur on the catalytic cysteine is transferred to urm1 and mocs2a to form thiocarboxylation (-COSH) of their C-terminus. The reaction probably involves hydrogen sulfide that is generated from the persulfide intermediate and that acts as a nucleophile towards urm1 and mocs2a. Subsequently, a transient disulfide bond is formed. Does not use thiosulfate as sulfur donor; nfs1 probably acting as a sulfur donor for thiocarboxylation reactions.</text>
</comment>
<comment type="similarity">
    <text evidence="14">In the N-terminal section; belongs to the HesA/MoeB/ThiF family. UBA4 subfamily.</text>
</comment>
<keyword evidence="11 14" id="KW-0501">Molybdenum cofactor biosynthesis</keyword>
<dbReference type="GO" id="GO:0032447">
    <property type="term" value="P:protein urmylation"/>
    <property type="evidence" value="ECO:0007669"/>
    <property type="project" value="TreeGrafter"/>
</dbReference>
<feature type="binding site" evidence="14">
    <location>
        <position position="241"/>
    </location>
    <ligand>
        <name>Zn(2+)</name>
        <dbReference type="ChEBI" id="CHEBI:29105"/>
    </ligand>
</feature>
<feature type="domain" description="Rhodanese" evidence="17">
    <location>
        <begin position="413"/>
        <end position="519"/>
    </location>
</feature>
<evidence type="ECO:0000256" key="8">
    <source>
        <dbReference type="ARBA" id="ARBA00022786"/>
    </source>
</evidence>
<dbReference type="HAMAP" id="MF_03049">
    <property type="entry name" value="MOCS3_Uba4"/>
    <property type="match status" value="1"/>
</dbReference>
<evidence type="ECO:0000256" key="6">
    <source>
        <dbReference type="ARBA" id="ARBA00022723"/>
    </source>
</evidence>
<comment type="cofactor">
    <cofactor evidence="14">
        <name>Zn(2+)</name>
        <dbReference type="ChEBI" id="CHEBI:29105"/>
    </cofactor>
    <text evidence="14">Binds 1 zinc ion per subunit.</text>
</comment>
<dbReference type="OrthoDB" id="10261062at2759"/>
<feature type="active site" description="Cysteine persulfide intermediate; for sulfurtransferase activity" evidence="14">
    <location>
        <position position="476"/>
    </location>
</feature>
<dbReference type="AlphaFoldDB" id="A0A8H3I8S3"/>
<dbReference type="GO" id="GO:0005524">
    <property type="term" value="F:ATP binding"/>
    <property type="evidence" value="ECO:0007669"/>
    <property type="project" value="UniProtKB-KW"/>
</dbReference>
<feature type="coiled-coil region" evidence="15">
    <location>
        <begin position="7"/>
        <end position="34"/>
    </location>
</feature>
<comment type="caution">
    <text evidence="18">The sequence shown here is derived from an EMBL/GenBank/DDBJ whole genome shotgun (WGS) entry which is preliminary data.</text>
</comment>
<dbReference type="SUPFAM" id="SSF69572">
    <property type="entry name" value="Activating enzymes of the ubiquitin-like proteins"/>
    <property type="match status" value="1"/>
</dbReference>
<keyword evidence="3 14" id="KW-0808">Transferase</keyword>
<dbReference type="CDD" id="cd00757">
    <property type="entry name" value="ThiF_MoeB_HesA_family"/>
    <property type="match status" value="1"/>
</dbReference>
<keyword evidence="16" id="KW-1133">Transmembrane helix</keyword>
<sequence>MDAQSRIKQLRYQIADHEAKLATLKEQLLGLESEVSRKSLAKTAITITPEYTGSRIWPLHADEYTRYGRQMILPGVGLPGQLRLRAARILIVGIGGLGCPAAMYLAGAGIGALGMADGDVVELSNLHRQVLHSSEKVGLKKIDSAVMALKSINPDPKYITYPEHLDPVTALDIFPSYDLILDCTDTPQTRYLISDVAVLCGKPFISASALKTDGQLMILNHPPTPHLQQRNGVSSGPCYRCVFPRPPPADSVVSCGEGGILGPVVGIMGVLMALEAIKLIYSGSIKLENGGSLPSLLQASDSQSSLKHSMTMLTASGSGLSTFRSIRLKGKRTDCIACSFNATIDAKYLRSGSLDYAVFCGAAIPVSVLGKEERIGVEELSKHMQDSKHNSIPSLPNLNGHVLSSDHLAPSSPGRPPIIVDVRDEAQFSICSLPRSINIPWNVLQSYKNTHDDTDALLELKSQLKRGNYANVYTICRLGNDSQLAVRKLEQLNLGGQLSIKDVSGGFKAWKQNVDKDWPDY</sequence>
<protein>
    <recommendedName>
        <fullName evidence="14">Adenylyltransferase and sulfurtransferase uba4</fullName>
    </recommendedName>
    <alternativeName>
        <fullName evidence="14">Common component for nitrate reductase and xanthine dehydrogenase protein F</fullName>
    </alternativeName>
    <alternativeName>
        <fullName evidence="14">Ubiquitin-like protein activator 4</fullName>
    </alternativeName>
    <domain>
        <recommendedName>
            <fullName evidence="14">Molybdopterin-synthase adenylyltransferase</fullName>
            <ecNumber evidence="14">2.7.7.80</ecNumber>
        </recommendedName>
        <alternativeName>
            <fullName evidence="14">Adenylyltransferase uba4</fullName>
        </alternativeName>
        <alternativeName>
            <fullName evidence="14">Sulfur carrier protein MOCS2A adenylyltransferase</fullName>
        </alternativeName>
    </domain>
    <domain>
        <recommendedName>
            <fullName evidence="14">Molybdopterin-synthase sulfurtransferase</fullName>
            <ecNumber evidence="14">2.8.1.11</ecNumber>
        </recommendedName>
        <alternativeName>
            <fullName evidence="14">Sulfurtransferase uba4</fullName>
        </alternativeName>
        <alternativeName>
            <fullName evidence="14">Sulfur carrier protein MOCS2A sulfurtransferase</fullName>
        </alternativeName>
    </domain>
</protein>
<dbReference type="InterPro" id="IPR028885">
    <property type="entry name" value="MOCS3/Uba4"/>
</dbReference>
<evidence type="ECO:0000259" key="17">
    <source>
        <dbReference type="PROSITE" id="PS50206"/>
    </source>
</evidence>
<evidence type="ECO:0000256" key="15">
    <source>
        <dbReference type="SAM" id="Coils"/>
    </source>
</evidence>
<evidence type="ECO:0000256" key="16">
    <source>
        <dbReference type="SAM" id="Phobius"/>
    </source>
</evidence>
<keyword evidence="5" id="KW-0548">Nucleotidyltransferase</keyword>
<evidence type="ECO:0000256" key="2">
    <source>
        <dbReference type="ARBA" id="ARBA00022490"/>
    </source>
</evidence>
<comment type="catalytic activity">
    <reaction evidence="14">
        <text>[molybdopterin-synthase sulfur-carrier protein]-C-terminal Gly-Gly-AMP + S-sulfanyl-L-cysteinyl-[cysteine desulfurase] + AH2 = [molybdopterin-synthase sulfur-carrier protein]-C-terminal-Gly-aminoethanethioate + L-cysteinyl-[cysteine desulfurase] + A + AMP + 2 H(+)</text>
        <dbReference type="Rhea" id="RHEA:48612"/>
        <dbReference type="Rhea" id="RHEA-COMP:12157"/>
        <dbReference type="Rhea" id="RHEA-COMP:12158"/>
        <dbReference type="Rhea" id="RHEA-COMP:12159"/>
        <dbReference type="Rhea" id="RHEA-COMP:19907"/>
        <dbReference type="ChEBI" id="CHEBI:13193"/>
        <dbReference type="ChEBI" id="CHEBI:15378"/>
        <dbReference type="ChEBI" id="CHEBI:17499"/>
        <dbReference type="ChEBI" id="CHEBI:29950"/>
        <dbReference type="ChEBI" id="CHEBI:61963"/>
        <dbReference type="ChEBI" id="CHEBI:90618"/>
        <dbReference type="ChEBI" id="CHEBI:232372"/>
        <dbReference type="ChEBI" id="CHEBI:456215"/>
        <dbReference type="EC" id="2.8.1.11"/>
    </reaction>
</comment>
<dbReference type="FunFam" id="3.40.50.720:FF:000033">
    <property type="entry name" value="Adenylyltransferase and sulfurtransferase MOCS3"/>
    <property type="match status" value="1"/>
</dbReference>
<feature type="binding site" evidence="14">
    <location>
        <position position="117"/>
    </location>
    <ligand>
        <name>ATP</name>
        <dbReference type="ChEBI" id="CHEBI:30616"/>
    </ligand>
</feature>
<dbReference type="GO" id="GO:0005829">
    <property type="term" value="C:cytosol"/>
    <property type="evidence" value="ECO:0007669"/>
    <property type="project" value="UniProtKB-SubCell"/>
</dbReference>
<dbReference type="Pfam" id="PF00581">
    <property type="entry name" value="Rhodanese"/>
    <property type="match status" value="1"/>
</dbReference>
<evidence type="ECO:0000256" key="11">
    <source>
        <dbReference type="ARBA" id="ARBA00023150"/>
    </source>
</evidence>
<dbReference type="Pfam" id="PF00899">
    <property type="entry name" value="ThiF"/>
    <property type="match status" value="1"/>
</dbReference>
<comment type="catalytic activity">
    <reaction evidence="14">
        <text>[molybdopterin-synthase sulfur-carrier protein]-C-terminal Gly-Gly + ATP + H(+) = [molybdopterin-synthase sulfur-carrier protein]-C-terminal Gly-Gly-AMP + diphosphate</text>
        <dbReference type="Rhea" id="RHEA:43616"/>
        <dbReference type="Rhea" id="RHEA-COMP:12159"/>
        <dbReference type="Rhea" id="RHEA-COMP:12202"/>
        <dbReference type="ChEBI" id="CHEBI:15378"/>
        <dbReference type="ChEBI" id="CHEBI:30616"/>
        <dbReference type="ChEBI" id="CHEBI:33019"/>
        <dbReference type="ChEBI" id="CHEBI:90618"/>
        <dbReference type="ChEBI" id="CHEBI:90778"/>
        <dbReference type="EC" id="2.7.7.80"/>
    </reaction>
</comment>
<dbReference type="GO" id="GO:0061604">
    <property type="term" value="F:molybdopterin-synthase sulfurtransferase activity"/>
    <property type="evidence" value="ECO:0007669"/>
    <property type="project" value="UniProtKB-EC"/>
</dbReference>
<dbReference type="FunFam" id="3.40.250.10:FF:000014">
    <property type="entry name" value="Adenylyltransferase and sulfurtransferase MOCS3"/>
    <property type="match status" value="1"/>
</dbReference>
<feature type="binding site" evidence="14">
    <location>
        <begin position="124"/>
        <end position="128"/>
    </location>
    <ligand>
        <name>ATP</name>
        <dbReference type="ChEBI" id="CHEBI:30616"/>
    </ligand>
</feature>
<dbReference type="GO" id="GO:0004792">
    <property type="term" value="F:thiosulfate-cyanide sulfurtransferase activity"/>
    <property type="evidence" value="ECO:0007669"/>
    <property type="project" value="TreeGrafter"/>
</dbReference>
<evidence type="ECO:0000256" key="4">
    <source>
        <dbReference type="ARBA" id="ARBA00022694"/>
    </source>
</evidence>
<dbReference type="Gene3D" id="3.40.250.10">
    <property type="entry name" value="Rhodanese-like domain"/>
    <property type="match status" value="1"/>
</dbReference>
<dbReference type="InterPro" id="IPR045886">
    <property type="entry name" value="ThiF/MoeB/HesA"/>
</dbReference>
<evidence type="ECO:0000256" key="9">
    <source>
        <dbReference type="ARBA" id="ARBA00022833"/>
    </source>
</evidence>
<evidence type="ECO:0000256" key="5">
    <source>
        <dbReference type="ARBA" id="ARBA00022695"/>
    </source>
</evidence>
<dbReference type="GO" id="GO:0042292">
    <property type="term" value="F:URM1 activating enzyme activity"/>
    <property type="evidence" value="ECO:0007669"/>
    <property type="project" value="TreeGrafter"/>
</dbReference>
<keyword evidence="2 14" id="KW-0963">Cytoplasm</keyword>
<dbReference type="InterPro" id="IPR000594">
    <property type="entry name" value="ThiF_NAD_FAD-bd"/>
</dbReference>
<evidence type="ECO:0000256" key="10">
    <source>
        <dbReference type="ARBA" id="ARBA00022840"/>
    </source>
</evidence>
<evidence type="ECO:0000313" key="19">
    <source>
        <dbReference type="Proteomes" id="UP000664169"/>
    </source>
</evidence>
<feature type="binding site" evidence="14">
    <location>
        <position position="96"/>
    </location>
    <ligand>
        <name>ATP</name>
        <dbReference type="ChEBI" id="CHEBI:30616"/>
    </ligand>
</feature>
<keyword evidence="9 14" id="KW-0862">Zinc</keyword>
<dbReference type="UniPathway" id="UPA00988"/>
<feature type="transmembrane region" description="Helical" evidence="16">
    <location>
        <begin position="89"/>
        <end position="116"/>
    </location>
</feature>
<feature type="binding site" evidence="14">
    <location>
        <position position="338"/>
    </location>
    <ligand>
        <name>Zn(2+)</name>
        <dbReference type="ChEBI" id="CHEBI:29105"/>
    </ligand>
</feature>
<dbReference type="GO" id="GO:0006777">
    <property type="term" value="P:Mo-molybdopterin cofactor biosynthetic process"/>
    <property type="evidence" value="ECO:0007669"/>
    <property type="project" value="UniProtKB-UniRule"/>
</dbReference>
<dbReference type="Gene3D" id="3.40.50.720">
    <property type="entry name" value="NAD(P)-binding Rossmann-like Domain"/>
    <property type="match status" value="1"/>
</dbReference>
<keyword evidence="12 14" id="KW-0511">Multifunctional enzyme</keyword>
<dbReference type="EMBL" id="CAJPDQ010000014">
    <property type="protein sequence ID" value="CAF9919117.1"/>
    <property type="molecule type" value="Genomic_DNA"/>
</dbReference>
<keyword evidence="7 14" id="KW-0547">Nucleotide-binding</keyword>
<dbReference type="GO" id="GO:0002143">
    <property type="term" value="P:tRNA wobble position uridine thiolation"/>
    <property type="evidence" value="ECO:0007669"/>
    <property type="project" value="InterPro"/>
</dbReference>
<dbReference type="EC" id="2.7.7.80" evidence="14"/>
<evidence type="ECO:0000256" key="13">
    <source>
        <dbReference type="ARBA" id="ARBA00043893"/>
    </source>
</evidence>
<dbReference type="PANTHER" id="PTHR10953">
    <property type="entry name" value="UBIQUITIN-ACTIVATING ENZYME E1"/>
    <property type="match status" value="1"/>
</dbReference>
<organism evidence="18 19">
    <name type="scientific">Gomphillus americanus</name>
    <dbReference type="NCBI Taxonomy" id="1940652"/>
    <lineage>
        <taxon>Eukaryota</taxon>
        <taxon>Fungi</taxon>
        <taxon>Dikarya</taxon>
        <taxon>Ascomycota</taxon>
        <taxon>Pezizomycotina</taxon>
        <taxon>Lecanoromycetes</taxon>
        <taxon>OSLEUM clade</taxon>
        <taxon>Ostropomycetidae</taxon>
        <taxon>Ostropales</taxon>
        <taxon>Graphidaceae</taxon>
        <taxon>Gomphilloideae</taxon>
        <taxon>Gomphillus</taxon>
    </lineage>
</organism>
<reference evidence="18" key="1">
    <citation type="submission" date="2021-03" db="EMBL/GenBank/DDBJ databases">
        <authorList>
            <person name="Tagirdzhanova G."/>
        </authorList>
    </citation>
    <scope>NUCLEOTIDE SEQUENCE</scope>
</reference>
<comment type="subcellular location">
    <subcellularLocation>
        <location evidence="1">Cytoplasm</location>
        <location evidence="1">Cytosol</location>
    </subcellularLocation>
</comment>
<comment type="function">
    <text evidence="14">Plays a central role in 2-thiolation of mcm(5)S(2)U at tRNA wobble positions of cytosolic tRNA(Lys), tRNA(Glu) and tRNA(Gln). Also essential during biosynthesis of the molybdenum cofactor. Acts by mediating the C-terminal thiocarboxylation of sulfur carriers urm1 and MOCS2A. Its N-terminus first activates urm1 and MOCS2A as acyl-adenylates (-COAMP), then the persulfide sulfur on the catalytic cysteine is transferred to urm1 and MOCS2A to form thiocarboxylation (-COSH) of their C-terminus. The reaction probably involves hydrogen sulfide that is generated from the persulfide intermediate and that acts as nucleophile towards urm1 and MOCS2A. Subsequently, a transient disulfide bond is formed. Does not use thiosulfate as sulfur donor; nfs1 probably acting as a sulfur donor for thiocarboxylation reactions.</text>
</comment>
<dbReference type="PROSITE" id="PS50206">
    <property type="entry name" value="RHODANESE_3"/>
    <property type="match status" value="1"/>
</dbReference>
<keyword evidence="4 14" id="KW-0819">tRNA processing</keyword>
<dbReference type="GO" id="GO:0061605">
    <property type="term" value="F:molybdopterin-synthase adenylyltransferase activity"/>
    <property type="evidence" value="ECO:0007669"/>
    <property type="project" value="UniProtKB-EC"/>
</dbReference>